<proteinExistence type="predicted"/>
<comment type="caution">
    <text evidence="1">The sequence shown here is derived from an EMBL/GenBank/DDBJ whole genome shotgun (WGS) entry which is preliminary data.</text>
</comment>
<organism evidence="1 2">
    <name type="scientific">Prauserella muralis</name>
    <dbReference type="NCBI Taxonomy" id="588067"/>
    <lineage>
        <taxon>Bacteria</taxon>
        <taxon>Bacillati</taxon>
        <taxon>Actinomycetota</taxon>
        <taxon>Actinomycetes</taxon>
        <taxon>Pseudonocardiales</taxon>
        <taxon>Pseudonocardiaceae</taxon>
        <taxon>Prauserella</taxon>
    </lineage>
</organism>
<gene>
    <name evidence="1" type="ORF">BAY60_06120</name>
</gene>
<dbReference type="OrthoDB" id="3636073at2"/>
<accession>A0A2V4BMM7</accession>
<evidence type="ECO:0000313" key="2">
    <source>
        <dbReference type="Proteomes" id="UP000249915"/>
    </source>
</evidence>
<dbReference type="AlphaFoldDB" id="A0A2V4BMM7"/>
<dbReference type="Proteomes" id="UP000249915">
    <property type="component" value="Unassembled WGS sequence"/>
</dbReference>
<reference evidence="1 2" key="1">
    <citation type="submission" date="2016-07" db="EMBL/GenBank/DDBJ databases">
        <title>Draft genome sequence of Prauserella muralis DSM 45305, isolated from a mould-covered wall in an indoor environment.</title>
        <authorList>
            <person name="Ruckert C."/>
            <person name="Albersmeier A."/>
            <person name="Jiang C.-L."/>
            <person name="Jiang Y."/>
            <person name="Kalinowski J."/>
            <person name="Schneider O."/>
            <person name="Winkler A."/>
            <person name="Zotchev S.B."/>
        </authorList>
    </citation>
    <scope>NUCLEOTIDE SEQUENCE [LARGE SCALE GENOMIC DNA]</scope>
    <source>
        <strain evidence="1 2">DSM 45305</strain>
    </source>
</reference>
<name>A0A2V4BMM7_9PSEU</name>
<sequence length="147" mass="15551">MTDNDMPALAPGAAFAQGAAAALAPVAQDLDTVDEQVRSGQLRLDEGTARRLLASVAAVQSRVHELIADTGQRVDRPLRLGDNVIGRTMGERLRQAASGGTDAALPVLEEFSGQLEKLELIVRRAAGLIVAADEEASELLRQKGDVR</sequence>
<evidence type="ECO:0000313" key="1">
    <source>
        <dbReference type="EMBL" id="PXY31903.1"/>
    </source>
</evidence>
<dbReference type="RefSeq" id="WP_112279937.1">
    <property type="nucleotide sequence ID" value="NZ_MASW01000001.1"/>
</dbReference>
<keyword evidence="2" id="KW-1185">Reference proteome</keyword>
<dbReference type="EMBL" id="MASW01000001">
    <property type="protein sequence ID" value="PXY31903.1"/>
    <property type="molecule type" value="Genomic_DNA"/>
</dbReference>
<protein>
    <submittedName>
        <fullName evidence="1">Uncharacterized protein</fullName>
    </submittedName>
</protein>